<proteinExistence type="inferred from homology"/>
<evidence type="ECO:0000313" key="6">
    <source>
        <dbReference type="Proteomes" id="UP000515153"/>
    </source>
</evidence>
<dbReference type="GO" id="GO:0016279">
    <property type="term" value="F:protein-lysine N-methyltransferase activity"/>
    <property type="evidence" value="ECO:0007669"/>
    <property type="project" value="UniProtKB-UniRule"/>
</dbReference>
<dbReference type="OrthoDB" id="206354at2759"/>
<dbReference type="InterPro" id="IPR041370">
    <property type="entry name" value="Mlase_EEF1AKMT1/ZCCHC4"/>
</dbReference>
<evidence type="ECO:0000313" key="7">
    <source>
        <dbReference type="RefSeq" id="XP_030987803.1"/>
    </source>
</evidence>
<comment type="subcellular location">
    <subcellularLocation>
        <location evidence="1 5">Cytoplasm</location>
    </subcellularLocation>
</comment>
<reference evidence="7" key="2">
    <citation type="submission" date="2019-10" db="EMBL/GenBank/DDBJ databases">
        <authorList>
            <consortium name="NCBI Genome Project"/>
        </authorList>
    </citation>
    <scope>NUCLEOTIDE SEQUENCE</scope>
    <source>
        <strain evidence="7">NI907</strain>
    </source>
</reference>
<dbReference type="AlphaFoldDB" id="A0A6P8BKF7"/>
<dbReference type="PANTHER" id="PTHR13200">
    <property type="entry name" value="EEF1A LYSINE METHYLTRANSFERASE 1"/>
    <property type="match status" value="1"/>
</dbReference>
<reference evidence="7" key="3">
    <citation type="submission" date="2025-08" db="UniProtKB">
        <authorList>
            <consortium name="RefSeq"/>
        </authorList>
    </citation>
    <scope>IDENTIFICATION</scope>
    <source>
        <strain evidence="7">NI907</strain>
    </source>
</reference>
<dbReference type="PANTHER" id="PTHR13200:SF0">
    <property type="entry name" value="EEF1A LYSINE METHYLTRANSFERASE 1"/>
    <property type="match status" value="1"/>
</dbReference>
<protein>
    <recommendedName>
        <fullName evidence="5">Protein-lysine N-methyltransferase EFM5</fullName>
        <ecNumber evidence="5">2.1.1.-</ecNumber>
    </recommendedName>
    <alternativeName>
        <fullName evidence="5">Elongation factor methyltransferase 5</fullName>
    </alternativeName>
</protein>
<reference evidence="7" key="1">
    <citation type="journal article" date="2019" name="Mol. Biol. Evol.">
        <title>Blast fungal genomes show frequent chromosomal changes, gene gains and losses, and effector gene turnover.</title>
        <authorList>
            <person name="Gomez Luciano L.B."/>
            <person name="Jason Tsai I."/>
            <person name="Chuma I."/>
            <person name="Tosa Y."/>
            <person name="Chen Y.H."/>
            <person name="Li J.Y."/>
            <person name="Li M.Y."/>
            <person name="Jade Lu M.Y."/>
            <person name="Nakayashiki H."/>
            <person name="Li W.H."/>
        </authorList>
    </citation>
    <scope>NUCLEOTIDE SEQUENCE</scope>
    <source>
        <strain evidence="7">NI907</strain>
    </source>
</reference>
<keyword evidence="4 5" id="KW-0808">Transferase</keyword>
<comment type="function">
    <text evidence="5">S-adenosyl-L-methionine-dependent protein-lysine N-methyltransferase that trimethylates elongation factor 1-alpha at 'Lys-79'.</text>
</comment>
<organism evidence="6 7">
    <name type="scientific">Pyricularia grisea</name>
    <name type="common">Crabgrass-specific blast fungus</name>
    <name type="synonym">Magnaporthe grisea</name>
    <dbReference type="NCBI Taxonomy" id="148305"/>
    <lineage>
        <taxon>Eukaryota</taxon>
        <taxon>Fungi</taxon>
        <taxon>Dikarya</taxon>
        <taxon>Ascomycota</taxon>
        <taxon>Pezizomycotina</taxon>
        <taxon>Sordariomycetes</taxon>
        <taxon>Sordariomycetidae</taxon>
        <taxon>Magnaporthales</taxon>
        <taxon>Pyriculariaceae</taxon>
        <taxon>Pyricularia</taxon>
    </lineage>
</organism>
<dbReference type="Pfam" id="PF10237">
    <property type="entry name" value="N6-adenineMlase"/>
    <property type="match status" value="1"/>
</dbReference>
<sequence>MATMAYFGGDDDFALSSHALEALKEFYADRDALKARFEDLKTDAEKRHAETLSIHDFGEDWQASQFWYSDDTANLIARQLLDGATAETTIAAISAPSVFIALKNAIASWDQQSRPKLVLLEYDSRFSIFPEYVFYDYNQPLKVPESLRGAVDRMAIDPPFLNEDCQSKEATTVKALARPSSATSDRARIVICTGERMETLLTTKLYLELGLRTTTFEPEHANKLSNEFYCYANFECDEWEWREKFALAA</sequence>
<dbReference type="Proteomes" id="UP000515153">
    <property type="component" value="Unplaced"/>
</dbReference>
<evidence type="ECO:0000256" key="2">
    <source>
        <dbReference type="ARBA" id="ARBA00022490"/>
    </source>
</evidence>
<accession>A0A6P8BKF7</accession>
<dbReference type="HAMAP" id="MF_03187">
    <property type="entry name" value="Methyltr_EFM5"/>
    <property type="match status" value="1"/>
</dbReference>
<evidence type="ECO:0000256" key="1">
    <source>
        <dbReference type="ARBA" id="ARBA00004496"/>
    </source>
</evidence>
<evidence type="ECO:0000256" key="4">
    <source>
        <dbReference type="ARBA" id="ARBA00022679"/>
    </source>
</evidence>
<dbReference type="GO" id="GO:0032259">
    <property type="term" value="P:methylation"/>
    <property type="evidence" value="ECO:0007669"/>
    <property type="project" value="UniProtKB-KW"/>
</dbReference>
<gene>
    <name evidence="5" type="primary">EFM5</name>
    <name evidence="7" type="ORF">PgNI_00498</name>
</gene>
<keyword evidence="6" id="KW-1185">Reference proteome</keyword>
<dbReference type="KEGG" id="pgri:PgNI_00498"/>
<name>A0A6P8BKF7_PYRGI</name>
<dbReference type="RefSeq" id="XP_030987803.1">
    <property type="nucleotide sequence ID" value="XM_031120578.1"/>
</dbReference>
<evidence type="ECO:0000256" key="5">
    <source>
        <dbReference type="HAMAP-Rule" id="MF_03187"/>
    </source>
</evidence>
<dbReference type="EC" id="2.1.1.-" evidence="5"/>
<keyword evidence="3 5" id="KW-0489">Methyltransferase</keyword>
<dbReference type="InterPro" id="IPR019369">
    <property type="entry name" value="Efm5/EEF1AKMT1"/>
</dbReference>
<dbReference type="GO" id="GO:0005737">
    <property type="term" value="C:cytoplasm"/>
    <property type="evidence" value="ECO:0007669"/>
    <property type="project" value="UniProtKB-SubCell"/>
</dbReference>
<keyword evidence="2 5" id="KW-0963">Cytoplasm</keyword>
<comment type="similarity">
    <text evidence="5">Belongs to the class I-like SAM-binding methyltransferase superfamily. EFM5 family.</text>
</comment>
<evidence type="ECO:0000256" key="3">
    <source>
        <dbReference type="ARBA" id="ARBA00022603"/>
    </source>
</evidence>